<proteinExistence type="predicted"/>
<sequence>MPRSSRSGFASARVGTVVPLVGLALLVAGYLGVGMLGLASTAAADMPPSGGRDGDGGSDPTVGTLPSVGGSDVDFLDQTVTLRGSSEALRHAVVSVGGDGAYESIDLGNGTSWIRYYGDIQLELDLASLADVDVEIFTGFEGQGLSYTVGQAIGFGSVRRVPTGSVIRLDPVRLTNAGLLQRTLFVAGFHQIGVRTMTSLELMAADGTVVIRQDV</sequence>
<reference evidence="2 3" key="1">
    <citation type="submission" date="2019-02" db="EMBL/GenBank/DDBJ databases">
        <title>Deep-cultivation of Planctomycetes and their phenomic and genomic characterization uncovers novel biology.</title>
        <authorList>
            <person name="Wiegand S."/>
            <person name="Jogler M."/>
            <person name="Boedeker C."/>
            <person name="Pinto D."/>
            <person name="Vollmers J."/>
            <person name="Rivas-Marin E."/>
            <person name="Kohn T."/>
            <person name="Peeters S.H."/>
            <person name="Heuer A."/>
            <person name="Rast P."/>
            <person name="Oberbeckmann S."/>
            <person name="Bunk B."/>
            <person name="Jeske O."/>
            <person name="Meyerdierks A."/>
            <person name="Storesund J.E."/>
            <person name="Kallscheuer N."/>
            <person name="Luecker S."/>
            <person name="Lage O.M."/>
            <person name="Pohl T."/>
            <person name="Merkel B.J."/>
            <person name="Hornburger P."/>
            <person name="Mueller R.-W."/>
            <person name="Bruemmer F."/>
            <person name="Labrenz M."/>
            <person name="Spormann A.M."/>
            <person name="Op den Camp H."/>
            <person name="Overmann J."/>
            <person name="Amann R."/>
            <person name="Jetten M.S.M."/>
            <person name="Mascher T."/>
            <person name="Medema M.H."/>
            <person name="Devos D.P."/>
            <person name="Kaster A.-K."/>
            <person name="Ovreas L."/>
            <person name="Rohde M."/>
            <person name="Galperin M.Y."/>
            <person name="Jogler C."/>
        </authorList>
    </citation>
    <scope>NUCLEOTIDE SEQUENCE [LARGE SCALE GENOMIC DNA]</scope>
    <source>
        <strain evidence="2 3">Poly30</strain>
    </source>
</reference>
<dbReference type="Proteomes" id="UP000320390">
    <property type="component" value="Chromosome"/>
</dbReference>
<dbReference type="EMBL" id="CP036434">
    <property type="protein sequence ID" value="QDV08687.1"/>
    <property type="molecule type" value="Genomic_DNA"/>
</dbReference>
<organism evidence="2 3">
    <name type="scientific">Saltatorellus ferox</name>
    <dbReference type="NCBI Taxonomy" id="2528018"/>
    <lineage>
        <taxon>Bacteria</taxon>
        <taxon>Pseudomonadati</taxon>
        <taxon>Planctomycetota</taxon>
        <taxon>Planctomycetia</taxon>
        <taxon>Planctomycetia incertae sedis</taxon>
        <taxon>Saltatorellus</taxon>
    </lineage>
</organism>
<dbReference type="AlphaFoldDB" id="A0A518EX86"/>
<feature type="region of interest" description="Disordered" evidence="1">
    <location>
        <begin position="47"/>
        <end position="70"/>
    </location>
</feature>
<accession>A0A518EX86</accession>
<protein>
    <submittedName>
        <fullName evidence="2">Uncharacterized protein</fullName>
    </submittedName>
</protein>
<gene>
    <name evidence="2" type="ORF">Poly30_42400</name>
</gene>
<evidence type="ECO:0000313" key="2">
    <source>
        <dbReference type="EMBL" id="QDV08687.1"/>
    </source>
</evidence>
<evidence type="ECO:0000256" key="1">
    <source>
        <dbReference type="SAM" id="MobiDB-lite"/>
    </source>
</evidence>
<evidence type="ECO:0000313" key="3">
    <source>
        <dbReference type="Proteomes" id="UP000320390"/>
    </source>
</evidence>
<keyword evidence="3" id="KW-1185">Reference proteome</keyword>
<name>A0A518EX86_9BACT</name>